<name>A0A8H4F1Q6_MUCCL</name>
<evidence type="ECO:0000313" key="2">
    <source>
        <dbReference type="Proteomes" id="UP000469890"/>
    </source>
</evidence>
<reference evidence="1 2" key="1">
    <citation type="submission" date="2019-09" db="EMBL/GenBank/DDBJ databases">
        <authorList>
            <consortium name="DOE Joint Genome Institute"/>
            <person name="Mondo S.J."/>
            <person name="Navarro-Mendoza M.I."/>
            <person name="Perez-Arques C."/>
            <person name="Panchal S."/>
            <person name="Nicolas F.E."/>
            <person name="Ganguly P."/>
            <person name="Pangilinan J."/>
            <person name="Grigoriev I."/>
            <person name="Heitman J."/>
            <person name="Sanya K."/>
            <person name="Garre V."/>
        </authorList>
    </citation>
    <scope>NUCLEOTIDE SEQUENCE [LARGE SCALE GENOMIC DNA]</scope>
    <source>
        <strain evidence="1 2">MU402</strain>
    </source>
</reference>
<dbReference type="EMBL" id="JAAECE010000003">
    <property type="protein sequence ID" value="KAF1802922.1"/>
    <property type="molecule type" value="Genomic_DNA"/>
</dbReference>
<organism evidence="1 2">
    <name type="scientific">Mucor circinelloides f. lusitanicus</name>
    <name type="common">Mucor racemosus var. lusitanicus</name>
    <dbReference type="NCBI Taxonomy" id="29924"/>
    <lineage>
        <taxon>Eukaryota</taxon>
        <taxon>Fungi</taxon>
        <taxon>Fungi incertae sedis</taxon>
        <taxon>Mucoromycota</taxon>
        <taxon>Mucoromycotina</taxon>
        <taxon>Mucoromycetes</taxon>
        <taxon>Mucorales</taxon>
        <taxon>Mucorineae</taxon>
        <taxon>Mucoraceae</taxon>
        <taxon>Mucor</taxon>
    </lineage>
</organism>
<gene>
    <name evidence="1" type="ORF">FB192DRAFT_1070857</name>
</gene>
<proteinExistence type="predicted"/>
<evidence type="ECO:0000313" key="1">
    <source>
        <dbReference type="EMBL" id="KAF1802922.1"/>
    </source>
</evidence>
<dbReference type="Proteomes" id="UP000469890">
    <property type="component" value="Unassembled WGS sequence"/>
</dbReference>
<protein>
    <submittedName>
        <fullName evidence="1">Uncharacterized protein</fullName>
    </submittedName>
</protein>
<comment type="caution">
    <text evidence="1">The sequence shown here is derived from an EMBL/GenBank/DDBJ whole genome shotgun (WGS) entry which is preliminary data.</text>
</comment>
<sequence length="310" mass="35780">MVKKFGRDNYDYHPHLQHLYTFVTGLSTHFYEEYLAYGAADSVLSRESLDYYFNGRVHNVSESGDTLVKDCIVTDDRLVLKFPRSVDTMDPLCTVDAIITGPRQGLDFFPDVALHQVLLCPDPYKTLLTSAQWGNHDFGRLVVNRNRLPSLPLSIVQCSRRIETRIFFPRLYLAQNNQNAGLKSAKYGRLSEADRKIFVDEVFLPGFKDATHDAKQLRLAKDYDQAKSRGYSVTYSLDFVNNRDLDATLRRMRELLYSSPELSRFKDFYVVSASFGGKQDYDLFLKSVHRSDYKRSFPTLLMLHKLIPLI</sequence>
<dbReference type="AlphaFoldDB" id="A0A8H4F1Q6"/>
<accession>A0A8H4F1Q6</accession>